<dbReference type="AlphaFoldDB" id="A0A1D9G8F8"/>
<evidence type="ECO:0000313" key="2">
    <source>
        <dbReference type="Proteomes" id="UP000176944"/>
    </source>
</evidence>
<dbReference type="Proteomes" id="UP000176944">
    <property type="component" value="Chromosome"/>
</dbReference>
<gene>
    <name evidence="1" type="ORF">BJP36_31570</name>
</gene>
<reference evidence="2" key="1">
    <citation type="submission" date="2016-10" db="EMBL/GenBank/DDBJ databases">
        <title>Comparative genomics uncovers the prolific and rare metabolic potential of the cyanobacterial genus Moorea.</title>
        <authorList>
            <person name="Leao T."/>
            <person name="Castelao G."/>
            <person name="Korobeynikov A."/>
            <person name="Monroe E.A."/>
            <person name="Podell S."/>
            <person name="Glukhov E."/>
            <person name="Allen E."/>
            <person name="Gerwick W.H."/>
            <person name="Gerwick L."/>
        </authorList>
    </citation>
    <scope>NUCLEOTIDE SEQUENCE [LARGE SCALE GENOMIC DNA]</scope>
    <source>
        <strain evidence="2">JHB</strain>
    </source>
</reference>
<name>A0A1D9G8F8_MOOP1</name>
<organism evidence="1 2">
    <name type="scientific">Moorena producens (strain JHB)</name>
    <dbReference type="NCBI Taxonomy" id="1454205"/>
    <lineage>
        <taxon>Bacteria</taxon>
        <taxon>Bacillati</taxon>
        <taxon>Cyanobacteriota</taxon>
        <taxon>Cyanophyceae</taxon>
        <taxon>Coleofasciculales</taxon>
        <taxon>Coleofasciculaceae</taxon>
        <taxon>Moorena</taxon>
    </lineage>
</organism>
<dbReference type="EMBL" id="CP017708">
    <property type="protein sequence ID" value="AOY83785.1"/>
    <property type="molecule type" value="Genomic_DNA"/>
</dbReference>
<evidence type="ECO:0000313" key="1">
    <source>
        <dbReference type="EMBL" id="AOY83785.1"/>
    </source>
</evidence>
<protein>
    <submittedName>
        <fullName evidence="1">Uncharacterized protein</fullName>
    </submittedName>
</protein>
<sequence>MVVDFELPDLDVSSKLGGLGIGWETGVFLVDGVGDGLQLISTISKLVINHRDFIKNSRLDTPLTPHWG</sequence>
<proteinExistence type="predicted"/>
<accession>A0A1D9G8F8</accession>